<dbReference type="eggNOG" id="ENOG502T5ZM">
    <property type="taxonomic scope" value="Eukaryota"/>
</dbReference>
<dbReference type="HOGENOM" id="CLU_042074_0_0_1"/>
<sequence length="485" mass="54151">MADLAVLASSGNEVKVAAARSGYVPGTCLNCRRQKQRCDRVLPQCSRCSMKAVRCVYPTRNDAPARGLAPIFNSTADMLLPCSSPCRFHLSPLGERNLLWAACSSSSCYAEGDSSQASLSFLVRDMFGHASIDLTDIVAKYFSLAYHWFPFLDKENVYSQAAQFISGGFISGAANRDNFALLLLSMHIFSESPCQYSPHPAQSALYRTARQLFAVLQSSPDIQLLQCGIILTMYACGHGLGREAYETLTLCIGLIRRLGFSEYFAADSKDSAVKDYRSQHELDLHWSAIILLDRTIALSTIDHCLPYLVEEAHLPPNSAILRVTQADLYSQDPIRNFLARAEHSIRMGDMLRAIRRSKFPICETIAMTLSALIMLYRTNDYYKVARHNPKSILTFTCARNMIIETCRAESEWLEKHGWFNSTRPCFIGLCCLYGAAAHLDGLCVDGLPAEDRSTLRNAVSDFARRWKISDNFLRHLDLAKRVSGS</sequence>
<dbReference type="GO" id="GO:0005634">
    <property type="term" value="C:nucleus"/>
    <property type="evidence" value="ECO:0007669"/>
    <property type="project" value="UniProtKB-SubCell"/>
</dbReference>
<dbReference type="InterPro" id="IPR001138">
    <property type="entry name" value="Zn2Cys6_DnaBD"/>
</dbReference>
<keyword evidence="8" id="KW-1185">Reference proteome</keyword>
<dbReference type="SUPFAM" id="SSF57701">
    <property type="entry name" value="Zn2/Cys6 DNA-binding domain"/>
    <property type="match status" value="1"/>
</dbReference>
<feature type="domain" description="Zn(2)-C6 fungal-type" evidence="6">
    <location>
        <begin position="27"/>
        <end position="57"/>
    </location>
</feature>
<protein>
    <recommendedName>
        <fullName evidence="6">Zn(2)-C6 fungal-type domain-containing protein</fullName>
    </recommendedName>
</protein>
<dbReference type="GO" id="GO:0000981">
    <property type="term" value="F:DNA-binding transcription factor activity, RNA polymerase II-specific"/>
    <property type="evidence" value="ECO:0007669"/>
    <property type="project" value="InterPro"/>
</dbReference>
<dbReference type="Proteomes" id="UP000005426">
    <property type="component" value="Unassembled WGS sequence"/>
</dbReference>
<dbReference type="InterPro" id="IPR050815">
    <property type="entry name" value="TF_fung"/>
</dbReference>
<dbReference type="AlphaFoldDB" id="G9PCH8"/>
<dbReference type="PANTHER" id="PTHR47338">
    <property type="entry name" value="ZN(II)2CYS6 TRANSCRIPTION FACTOR (EUROFUNG)-RELATED"/>
    <property type="match status" value="1"/>
</dbReference>
<keyword evidence="3" id="KW-0805">Transcription regulation</keyword>
<proteinExistence type="predicted"/>
<gene>
    <name evidence="7" type="ORF">TRIATDRAFT_231551</name>
</gene>
<dbReference type="CDD" id="cd12148">
    <property type="entry name" value="fungal_TF_MHR"/>
    <property type="match status" value="1"/>
</dbReference>
<dbReference type="PROSITE" id="PS00463">
    <property type="entry name" value="ZN2_CY6_FUNGAL_1"/>
    <property type="match status" value="1"/>
</dbReference>
<dbReference type="GO" id="GO:0008270">
    <property type="term" value="F:zinc ion binding"/>
    <property type="evidence" value="ECO:0007669"/>
    <property type="project" value="InterPro"/>
</dbReference>
<reference evidence="7 8" key="1">
    <citation type="journal article" date="2011" name="Genome Biol.">
        <title>Comparative genome sequence analysis underscores mycoparasitism as the ancestral life style of Trichoderma.</title>
        <authorList>
            <person name="Kubicek C.P."/>
            <person name="Herrera-Estrella A."/>
            <person name="Seidl-Seiboth V."/>
            <person name="Martinez D.A."/>
            <person name="Druzhinina I.S."/>
            <person name="Thon M."/>
            <person name="Zeilinger S."/>
            <person name="Casas-Flores S."/>
            <person name="Horwitz B.A."/>
            <person name="Mukherjee P.K."/>
            <person name="Mukherjee M."/>
            <person name="Kredics L."/>
            <person name="Alcaraz L.D."/>
            <person name="Aerts A."/>
            <person name="Antal Z."/>
            <person name="Atanasova L."/>
            <person name="Cervantes-Badillo M.G."/>
            <person name="Challacombe J."/>
            <person name="Chertkov O."/>
            <person name="McCluskey K."/>
            <person name="Coulpier F."/>
            <person name="Deshpande N."/>
            <person name="von Doehren H."/>
            <person name="Ebbole D.J."/>
            <person name="Esquivel-Naranjo E.U."/>
            <person name="Fekete E."/>
            <person name="Flipphi M."/>
            <person name="Glaser F."/>
            <person name="Gomez-Rodriguez E.Y."/>
            <person name="Gruber S."/>
            <person name="Han C."/>
            <person name="Henrissat B."/>
            <person name="Hermosa R."/>
            <person name="Hernandez-Onate M."/>
            <person name="Karaffa L."/>
            <person name="Kosti I."/>
            <person name="Le Crom S."/>
            <person name="Lindquist E."/>
            <person name="Lucas S."/>
            <person name="Luebeck M."/>
            <person name="Luebeck P.S."/>
            <person name="Margeot A."/>
            <person name="Metz B."/>
            <person name="Misra M."/>
            <person name="Nevalainen H."/>
            <person name="Omann M."/>
            <person name="Packer N."/>
            <person name="Perrone G."/>
            <person name="Uresti-Rivera E.E."/>
            <person name="Salamov A."/>
            <person name="Schmoll M."/>
            <person name="Seiboth B."/>
            <person name="Shapiro H."/>
            <person name="Sukno S."/>
            <person name="Tamayo-Ramos J.A."/>
            <person name="Tisch D."/>
            <person name="Wiest A."/>
            <person name="Wilkinson H.H."/>
            <person name="Zhang M."/>
            <person name="Coutinho P.M."/>
            <person name="Kenerley C.M."/>
            <person name="Monte E."/>
            <person name="Baker S.E."/>
            <person name="Grigoriev I.V."/>
        </authorList>
    </citation>
    <scope>NUCLEOTIDE SEQUENCE [LARGE SCALE GENOMIC DNA]</scope>
    <source>
        <strain evidence="8">ATCC 20476 / IMI 206040</strain>
    </source>
</reference>
<dbReference type="Pfam" id="PF00172">
    <property type="entry name" value="Zn_clus"/>
    <property type="match status" value="1"/>
</dbReference>
<evidence type="ECO:0000256" key="2">
    <source>
        <dbReference type="ARBA" id="ARBA00022723"/>
    </source>
</evidence>
<dbReference type="OrthoDB" id="39175at2759"/>
<dbReference type="SMART" id="SM00066">
    <property type="entry name" value="GAL4"/>
    <property type="match status" value="1"/>
</dbReference>
<dbReference type="EMBL" id="ABDG02000029">
    <property type="protein sequence ID" value="EHK39552.1"/>
    <property type="molecule type" value="Genomic_DNA"/>
</dbReference>
<evidence type="ECO:0000256" key="4">
    <source>
        <dbReference type="ARBA" id="ARBA00023163"/>
    </source>
</evidence>
<keyword evidence="2" id="KW-0479">Metal-binding</keyword>
<evidence type="ECO:0000256" key="1">
    <source>
        <dbReference type="ARBA" id="ARBA00004123"/>
    </source>
</evidence>
<dbReference type="PROSITE" id="PS50048">
    <property type="entry name" value="ZN2_CY6_FUNGAL_2"/>
    <property type="match status" value="1"/>
</dbReference>
<dbReference type="InterPro" id="IPR036864">
    <property type="entry name" value="Zn2-C6_fun-type_DNA-bd_sf"/>
</dbReference>
<comment type="caution">
    <text evidence="7">The sequence shown here is derived from an EMBL/GenBank/DDBJ whole genome shotgun (WGS) entry which is preliminary data.</text>
</comment>
<evidence type="ECO:0000313" key="8">
    <source>
        <dbReference type="Proteomes" id="UP000005426"/>
    </source>
</evidence>
<organism evidence="7 8">
    <name type="scientific">Hypocrea atroviridis (strain ATCC 20476 / IMI 206040)</name>
    <name type="common">Trichoderma atroviride</name>
    <dbReference type="NCBI Taxonomy" id="452589"/>
    <lineage>
        <taxon>Eukaryota</taxon>
        <taxon>Fungi</taxon>
        <taxon>Dikarya</taxon>
        <taxon>Ascomycota</taxon>
        <taxon>Pezizomycotina</taxon>
        <taxon>Sordariomycetes</taxon>
        <taxon>Hypocreomycetidae</taxon>
        <taxon>Hypocreales</taxon>
        <taxon>Hypocreaceae</taxon>
        <taxon>Trichoderma</taxon>
    </lineage>
</organism>
<dbReference type="Gene3D" id="4.10.240.10">
    <property type="entry name" value="Zn(2)-C6 fungal-type DNA-binding domain"/>
    <property type="match status" value="1"/>
</dbReference>
<accession>G9PCH8</accession>
<evidence type="ECO:0000313" key="7">
    <source>
        <dbReference type="EMBL" id="EHK39552.1"/>
    </source>
</evidence>
<dbReference type="PANTHER" id="PTHR47338:SF20">
    <property type="entry name" value="ZN(II)2CYS6 TRANSCRIPTION FACTOR (EUROFUNG)"/>
    <property type="match status" value="1"/>
</dbReference>
<name>G9PCH8_HYPAI</name>
<keyword evidence="4" id="KW-0804">Transcription</keyword>
<comment type="subcellular location">
    <subcellularLocation>
        <location evidence="1">Nucleus</location>
    </subcellularLocation>
</comment>
<evidence type="ECO:0000256" key="3">
    <source>
        <dbReference type="ARBA" id="ARBA00023015"/>
    </source>
</evidence>
<evidence type="ECO:0000259" key="6">
    <source>
        <dbReference type="PROSITE" id="PS50048"/>
    </source>
</evidence>
<dbReference type="CDD" id="cd00067">
    <property type="entry name" value="GAL4"/>
    <property type="match status" value="1"/>
</dbReference>
<evidence type="ECO:0000256" key="5">
    <source>
        <dbReference type="ARBA" id="ARBA00023242"/>
    </source>
</evidence>
<keyword evidence="5" id="KW-0539">Nucleus</keyword>
<dbReference type="OMA" id="CETVAMA"/>